<sequence length="284" mass="33921">MEAIWRWQGLTETKDLYLAIHAAFACFAIHFLLNIALYQKLAIWLLNRETVTREIQQGKITKCKESLWKLTYYMAVQIFIFLILYKEPWFVDRKQLFEGWPDQTIKFPLKLFYMCQCGFHIYSIPALLMRQTRRNDFIVMMSHHVITVFLIGYSYITRFFRIGSTILALHDTSDVLLETTKLFIYAGKDFAAVMSFGLFSLSWLFLRLIYYPFRIIWSLSYDGIQCLALPDPHHIWIYYVFNTLLLTLLVFHIYWWTLICSMVLRQLKNKAKVCEDIRSDSEDE</sequence>
<dbReference type="Pfam" id="PF03798">
    <property type="entry name" value="TRAM_LAG1_CLN8"/>
    <property type="match status" value="1"/>
</dbReference>
<evidence type="ECO:0000259" key="7">
    <source>
        <dbReference type="PROSITE" id="PS50922"/>
    </source>
</evidence>
<dbReference type="AlphaFoldDB" id="A9NZ69"/>
<dbReference type="PROSITE" id="PS50922">
    <property type="entry name" value="TLC"/>
    <property type="match status" value="1"/>
</dbReference>
<feature type="transmembrane region" description="Helical" evidence="6">
    <location>
        <begin position="236"/>
        <end position="264"/>
    </location>
</feature>
<evidence type="ECO:0000256" key="5">
    <source>
        <dbReference type="PROSITE-ProRule" id="PRU00205"/>
    </source>
</evidence>
<keyword evidence="2 5" id="KW-0812">Transmembrane</keyword>
<evidence type="ECO:0000256" key="2">
    <source>
        <dbReference type="ARBA" id="ARBA00022692"/>
    </source>
</evidence>
<feature type="transmembrane region" description="Helical" evidence="6">
    <location>
        <begin position="190"/>
        <end position="210"/>
    </location>
</feature>
<accession>A9NZ69</accession>
<feature type="transmembrane region" description="Helical" evidence="6">
    <location>
        <begin position="137"/>
        <end position="156"/>
    </location>
</feature>
<reference evidence="8" key="1">
    <citation type="journal article" date="2008" name="BMC Genomics">
        <title>A conifer genomics resource of 200,000 spruce (Picea spp.) ESTs and 6,464 high-quality, sequence-finished full-length cDNAs for Sitka spruce (Picea sitchensis).</title>
        <authorList>
            <person name="Ralph S.G."/>
            <person name="Chun H.J."/>
            <person name="Kolosova N."/>
            <person name="Cooper D."/>
            <person name="Oddy C."/>
            <person name="Ritland C.E."/>
            <person name="Kirkpatrick R."/>
            <person name="Moore R."/>
            <person name="Barber S."/>
            <person name="Holt R.A."/>
            <person name="Jones S.J."/>
            <person name="Marra M.A."/>
            <person name="Douglas C.J."/>
            <person name="Ritland K."/>
            <person name="Bohlmann J."/>
        </authorList>
    </citation>
    <scope>NUCLEOTIDE SEQUENCE</scope>
    <source>
        <tissue evidence="8">Bark</tissue>
    </source>
</reference>
<organism evidence="8">
    <name type="scientific">Picea sitchensis</name>
    <name type="common">Sitka spruce</name>
    <name type="synonym">Pinus sitchensis</name>
    <dbReference type="NCBI Taxonomy" id="3332"/>
    <lineage>
        <taxon>Eukaryota</taxon>
        <taxon>Viridiplantae</taxon>
        <taxon>Streptophyta</taxon>
        <taxon>Embryophyta</taxon>
        <taxon>Tracheophyta</taxon>
        <taxon>Spermatophyta</taxon>
        <taxon>Pinopsida</taxon>
        <taxon>Pinidae</taxon>
        <taxon>Conifers I</taxon>
        <taxon>Pinales</taxon>
        <taxon>Pinaceae</taxon>
        <taxon>Picea</taxon>
    </lineage>
</organism>
<dbReference type="PROSITE" id="PS51257">
    <property type="entry name" value="PROKAR_LIPOPROTEIN"/>
    <property type="match status" value="1"/>
</dbReference>
<feature type="transmembrane region" description="Helical" evidence="6">
    <location>
        <begin position="16"/>
        <end position="38"/>
    </location>
</feature>
<dbReference type="PANTHER" id="PTHR12560:SF0">
    <property type="entry name" value="LD18904P"/>
    <property type="match status" value="1"/>
</dbReference>
<dbReference type="PANTHER" id="PTHR12560">
    <property type="entry name" value="LONGEVITY ASSURANCE FACTOR 1 LAG1"/>
    <property type="match status" value="1"/>
</dbReference>
<evidence type="ECO:0000256" key="3">
    <source>
        <dbReference type="ARBA" id="ARBA00022989"/>
    </source>
</evidence>
<protein>
    <recommendedName>
        <fullName evidence="7">TLC domain-containing protein</fullName>
    </recommendedName>
</protein>
<evidence type="ECO:0000313" key="8">
    <source>
        <dbReference type="EMBL" id="ABK25930.1"/>
    </source>
</evidence>
<comment type="subcellular location">
    <subcellularLocation>
        <location evidence="1">Endoplasmic reticulum membrane</location>
        <topology evidence="1">Multi-pass membrane protein</topology>
    </subcellularLocation>
</comment>
<dbReference type="GO" id="GO:0005789">
    <property type="term" value="C:endoplasmic reticulum membrane"/>
    <property type="evidence" value="ECO:0007669"/>
    <property type="project" value="UniProtKB-SubCell"/>
</dbReference>
<dbReference type="GO" id="GO:0046513">
    <property type="term" value="P:ceramide biosynthetic process"/>
    <property type="evidence" value="ECO:0007669"/>
    <property type="project" value="InterPro"/>
</dbReference>
<dbReference type="InterPro" id="IPR016439">
    <property type="entry name" value="Lag1/Lac1-like"/>
</dbReference>
<dbReference type="InterPro" id="IPR006634">
    <property type="entry name" value="TLC-dom"/>
</dbReference>
<keyword evidence="4 5" id="KW-0472">Membrane</keyword>
<dbReference type="SMART" id="SM00724">
    <property type="entry name" value="TLC"/>
    <property type="match status" value="1"/>
</dbReference>
<name>A9NZ69_PICSI</name>
<keyword evidence="3 6" id="KW-1133">Transmembrane helix</keyword>
<evidence type="ECO:0000256" key="6">
    <source>
        <dbReference type="SAM" id="Phobius"/>
    </source>
</evidence>
<evidence type="ECO:0000256" key="4">
    <source>
        <dbReference type="ARBA" id="ARBA00023136"/>
    </source>
</evidence>
<feature type="domain" description="TLC" evidence="7">
    <location>
        <begin position="61"/>
        <end position="268"/>
    </location>
</feature>
<proteinExistence type="evidence at transcript level"/>
<dbReference type="GO" id="GO:0050291">
    <property type="term" value="F:sphingosine N-acyltransferase activity"/>
    <property type="evidence" value="ECO:0007669"/>
    <property type="project" value="InterPro"/>
</dbReference>
<dbReference type="PIRSF" id="PIRSF005225">
    <property type="entry name" value="LAG1_LAC1"/>
    <property type="match status" value="1"/>
</dbReference>
<evidence type="ECO:0000256" key="1">
    <source>
        <dbReference type="ARBA" id="ARBA00004477"/>
    </source>
</evidence>
<feature type="transmembrane region" description="Helical" evidence="6">
    <location>
        <begin position="67"/>
        <end position="85"/>
    </location>
</feature>
<dbReference type="EMBL" id="EF086673">
    <property type="protein sequence ID" value="ABK25930.1"/>
    <property type="molecule type" value="mRNA"/>
</dbReference>